<feature type="compositionally biased region" description="Low complexity" evidence="1">
    <location>
        <begin position="378"/>
        <end position="390"/>
    </location>
</feature>
<name>A0A5J4YVY8_PORPP</name>
<dbReference type="CDD" id="cd00081">
    <property type="entry name" value="Hint"/>
    <property type="match status" value="1"/>
</dbReference>
<dbReference type="GO" id="GO:0016540">
    <property type="term" value="P:protein autoprocessing"/>
    <property type="evidence" value="ECO:0007669"/>
    <property type="project" value="InterPro"/>
</dbReference>
<dbReference type="AlphaFoldDB" id="A0A5J4YVY8"/>
<dbReference type="PANTHER" id="PTHR46706:SF12">
    <property type="entry name" value="PROTEIN QUA-1-RELATED"/>
    <property type="match status" value="1"/>
</dbReference>
<dbReference type="InterPro" id="IPR003587">
    <property type="entry name" value="Hint_dom_N"/>
</dbReference>
<feature type="compositionally biased region" description="Acidic residues" evidence="1">
    <location>
        <begin position="187"/>
        <end position="204"/>
    </location>
</feature>
<dbReference type="Gene3D" id="2.170.16.10">
    <property type="entry name" value="Hedgehog/Intein (Hint) domain"/>
    <property type="match status" value="1"/>
</dbReference>
<keyword evidence="5" id="KW-1185">Reference proteome</keyword>
<evidence type="ECO:0000256" key="1">
    <source>
        <dbReference type="SAM" id="MobiDB-lite"/>
    </source>
</evidence>
<dbReference type="InterPro" id="IPR001767">
    <property type="entry name" value="Hedgehog_Hint"/>
</dbReference>
<organism evidence="4 5">
    <name type="scientific">Porphyridium purpureum</name>
    <name type="common">Red alga</name>
    <name type="synonym">Porphyridium cruentum</name>
    <dbReference type="NCBI Taxonomy" id="35688"/>
    <lineage>
        <taxon>Eukaryota</taxon>
        <taxon>Rhodophyta</taxon>
        <taxon>Bangiophyceae</taxon>
        <taxon>Porphyridiales</taxon>
        <taxon>Porphyridiaceae</taxon>
        <taxon>Porphyridium</taxon>
    </lineage>
</organism>
<accession>A0A5J4YVY8</accession>
<reference evidence="5" key="1">
    <citation type="journal article" date="2019" name="Nat. Commun.">
        <title>Expansion of phycobilisome linker gene families in mesophilic red algae.</title>
        <authorList>
            <person name="Lee J."/>
            <person name="Kim D."/>
            <person name="Bhattacharya D."/>
            <person name="Yoon H.S."/>
        </authorList>
    </citation>
    <scope>NUCLEOTIDE SEQUENCE [LARGE SCALE GENOMIC DNA]</scope>
    <source>
        <strain evidence="5">CCMP 1328</strain>
    </source>
</reference>
<dbReference type="Proteomes" id="UP000324585">
    <property type="component" value="Unassembled WGS sequence"/>
</dbReference>
<feature type="compositionally biased region" description="Polar residues" evidence="1">
    <location>
        <begin position="256"/>
        <end position="269"/>
    </location>
</feature>
<dbReference type="GO" id="GO:0016539">
    <property type="term" value="P:intein-mediated protein splicing"/>
    <property type="evidence" value="ECO:0007669"/>
    <property type="project" value="InterPro"/>
</dbReference>
<protein>
    <recommendedName>
        <fullName evidence="3">Hint domain-containing protein</fullName>
    </recommendedName>
</protein>
<feature type="compositionally biased region" description="Acidic residues" evidence="1">
    <location>
        <begin position="115"/>
        <end position="129"/>
    </location>
</feature>
<dbReference type="PROSITE" id="PS50817">
    <property type="entry name" value="INTEIN_N_TER"/>
    <property type="match status" value="1"/>
</dbReference>
<evidence type="ECO:0000313" key="4">
    <source>
        <dbReference type="EMBL" id="KAA8495435.1"/>
    </source>
</evidence>
<dbReference type="Pfam" id="PF01079">
    <property type="entry name" value="Hint"/>
    <property type="match status" value="1"/>
</dbReference>
<evidence type="ECO:0000256" key="2">
    <source>
        <dbReference type="SAM" id="SignalP"/>
    </source>
</evidence>
<gene>
    <name evidence="4" type="ORF">FVE85_1590</name>
</gene>
<feature type="domain" description="Hint" evidence="3">
    <location>
        <begin position="413"/>
        <end position="509"/>
    </location>
</feature>
<dbReference type="OMA" id="NPFLAHI"/>
<dbReference type="InterPro" id="IPR052140">
    <property type="entry name" value="Dev_Signal_Hedgehog-like"/>
</dbReference>
<dbReference type="PANTHER" id="PTHR46706">
    <property type="entry name" value="PROTEIN QUA-1-RELATED"/>
    <property type="match status" value="1"/>
</dbReference>
<evidence type="ECO:0000259" key="3">
    <source>
        <dbReference type="SMART" id="SM00306"/>
    </source>
</evidence>
<proteinExistence type="predicted"/>
<feature type="compositionally biased region" description="Acidic residues" evidence="1">
    <location>
        <begin position="336"/>
        <end position="377"/>
    </location>
</feature>
<feature type="region of interest" description="Disordered" evidence="1">
    <location>
        <begin position="93"/>
        <end position="129"/>
    </location>
</feature>
<feature type="chain" id="PRO_5023834530" description="Hint domain-containing protein" evidence="2">
    <location>
        <begin position="28"/>
        <end position="598"/>
    </location>
</feature>
<keyword evidence="2" id="KW-0732">Signal</keyword>
<dbReference type="InterPro" id="IPR006141">
    <property type="entry name" value="Intein_N"/>
</dbReference>
<dbReference type="SMART" id="SM00306">
    <property type="entry name" value="HintN"/>
    <property type="match status" value="1"/>
</dbReference>
<dbReference type="OrthoDB" id="5212at2759"/>
<feature type="region of interest" description="Disordered" evidence="1">
    <location>
        <begin position="180"/>
        <end position="392"/>
    </location>
</feature>
<dbReference type="SUPFAM" id="SSF51294">
    <property type="entry name" value="Hedgehog/intein (Hint) domain"/>
    <property type="match status" value="1"/>
</dbReference>
<dbReference type="InterPro" id="IPR036844">
    <property type="entry name" value="Hint_dom_sf"/>
</dbReference>
<feature type="compositionally biased region" description="Basic and acidic residues" evidence="1">
    <location>
        <begin position="270"/>
        <end position="335"/>
    </location>
</feature>
<comment type="caution">
    <text evidence="4">The sequence shown here is derived from an EMBL/GenBank/DDBJ whole genome shotgun (WGS) entry which is preliminary data.</text>
</comment>
<sequence length="598" mass="64240">MARTPKGWVVNVHQRVLLVCALAVVLAASIDGAVVRLKNEPTFTSMVLRHMELPPNIPDEFRGCVEALHDSCGAIAIESTCADCMMVNRKERGPLHHEMPSRTRHREGRGRAGSDDESGNDSESGEESQLEFGGECPAACCDKVDLVYTCAMSMLDSDVCSSETSRAMVTTRPFRRLGKAHDRCENASDDGTDTEVPESTEESLMDGTGDIASTVQPGLSESTPAFGGIEASEQSDAEETNSKDVKSSALAEATADSDQSTASGDASNSDGEKNDGSRNSDDEENDGSRNSDGEENDEKSNSDVEKNDGSRNSDDEENDGSRNSDGEENDEKSNSDVEENDGNPNSDDEENDENPNSDVEENDGNPNSNDEENDENPNSDGEGSGENSDSLAEAIGTGDVPLQNDVTDGGNSSNCFAADARVRLESGALTRMDELKVGDRVWIGGDQFSDVYFFGHADRNSVSRDFVSIQLESGATVELTKDHLVRDARGGRYVAAQHVRVGDSLYDAVHGISHVVHVQHNLEKRGLFNPHTMHGDIVVGNVLVSSFTTAVNPFLAHILLLPERLAYLVGTRAYGKMLEAQTPAVLVSLKNQLAVSTL</sequence>
<evidence type="ECO:0000313" key="5">
    <source>
        <dbReference type="Proteomes" id="UP000324585"/>
    </source>
</evidence>
<feature type="compositionally biased region" description="Polar residues" evidence="1">
    <location>
        <begin position="211"/>
        <end position="223"/>
    </location>
</feature>
<dbReference type="EMBL" id="VRMN01000003">
    <property type="protein sequence ID" value="KAA8495435.1"/>
    <property type="molecule type" value="Genomic_DNA"/>
</dbReference>
<feature type="signal peptide" evidence="2">
    <location>
        <begin position="1"/>
        <end position="27"/>
    </location>
</feature>